<proteinExistence type="inferred from homology"/>
<accession>A0A931BTE8</accession>
<evidence type="ECO:0000256" key="3">
    <source>
        <dbReference type="RuleBase" id="RU362073"/>
    </source>
</evidence>
<dbReference type="EMBL" id="JADQDO010000018">
    <property type="protein sequence ID" value="MBF9235648.1"/>
    <property type="molecule type" value="Genomic_DNA"/>
</dbReference>
<comment type="function">
    <text evidence="3">Flagellin is the subunit protein which polymerizes to form the filaments of bacterial flagella.</text>
</comment>
<dbReference type="GO" id="GO:0009288">
    <property type="term" value="C:bacterial-type flagellum"/>
    <property type="evidence" value="ECO:0007669"/>
    <property type="project" value="UniProtKB-SubCell"/>
</dbReference>
<dbReference type="Gene3D" id="1.20.1330.10">
    <property type="entry name" value="f41 fragment of flagellin, N-terminal domain"/>
    <property type="match status" value="1"/>
</dbReference>
<dbReference type="InterPro" id="IPR001029">
    <property type="entry name" value="Flagellin_N"/>
</dbReference>
<keyword evidence="3" id="KW-0964">Secreted</keyword>
<keyword evidence="6" id="KW-0966">Cell projection</keyword>
<dbReference type="PANTHER" id="PTHR42792">
    <property type="entry name" value="FLAGELLIN"/>
    <property type="match status" value="1"/>
</dbReference>
<dbReference type="SUPFAM" id="SSF64518">
    <property type="entry name" value="Phase 1 flagellin"/>
    <property type="match status" value="1"/>
</dbReference>
<sequence>MKTTFISTLNLWNSPRSAVNKMQADLAKANEEITTGRYADVGLELGYRTGQAITLRQERAELDALVDGNGMVSLRLGATKSALDNIRGSAESFLNSLLSVPPMERGAETVRDSAKTQLKALISELNKSTGGQYIFAGTNTKQRPVSEYTEVPLSATKSAVDDAFQSYFPFPQTSAAAFNITAAEMDDFLTTTFEPLFNSASWQGTWSTASSQNLESRISTTEKVETSTSANQDAMRNLAMAYTMAADLGLAGLRPETQQVIIDRVISILGTATNGIVDIQAQLGTAEKKVTDANQRMGIQKNILDQGIGRLENVDPAEAKTRVDALTTQIQMSYSLTSQLRQLSLLKYL</sequence>
<dbReference type="Pfam" id="PF00700">
    <property type="entry name" value="Flagellin_C"/>
    <property type="match status" value="1"/>
</dbReference>
<evidence type="ECO:0000256" key="1">
    <source>
        <dbReference type="ARBA" id="ARBA00005709"/>
    </source>
</evidence>
<evidence type="ECO:0000256" key="2">
    <source>
        <dbReference type="ARBA" id="ARBA00023143"/>
    </source>
</evidence>
<gene>
    <name evidence="6" type="ORF">I2H38_19990</name>
</gene>
<evidence type="ECO:0000259" key="4">
    <source>
        <dbReference type="Pfam" id="PF00669"/>
    </source>
</evidence>
<keyword evidence="2 3" id="KW-0975">Bacterial flagellum</keyword>
<dbReference type="RefSeq" id="WP_196273642.1">
    <property type="nucleotide sequence ID" value="NZ_JADQDO010000018.1"/>
</dbReference>
<name>A0A931BTE8_9HYPH</name>
<keyword evidence="6" id="KW-0282">Flagellum</keyword>
<evidence type="ECO:0000313" key="6">
    <source>
        <dbReference type="EMBL" id="MBF9235648.1"/>
    </source>
</evidence>
<keyword evidence="7" id="KW-1185">Reference proteome</keyword>
<comment type="similarity">
    <text evidence="1 3">Belongs to the bacterial flagellin family.</text>
</comment>
<dbReference type="InterPro" id="IPR046358">
    <property type="entry name" value="Flagellin_C"/>
</dbReference>
<dbReference type="Proteomes" id="UP000599312">
    <property type="component" value="Unassembled WGS sequence"/>
</dbReference>
<feature type="domain" description="Flagellin N-terminal" evidence="4">
    <location>
        <begin position="6"/>
        <end position="140"/>
    </location>
</feature>
<dbReference type="NCBIfam" id="NF004669">
    <property type="entry name" value="PRK06008.1"/>
    <property type="match status" value="1"/>
</dbReference>
<dbReference type="GO" id="GO:0005198">
    <property type="term" value="F:structural molecule activity"/>
    <property type="evidence" value="ECO:0007669"/>
    <property type="project" value="UniProtKB-UniRule"/>
</dbReference>
<comment type="caution">
    <text evidence="6">The sequence shown here is derived from an EMBL/GenBank/DDBJ whole genome shotgun (WGS) entry which is preliminary data.</text>
</comment>
<reference evidence="6" key="1">
    <citation type="submission" date="2020-11" db="EMBL/GenBank/DDBJ databases">
        <authorList>
            <person name="Kim M.K."/>
        </authorList>
    </citation>
    <scope>NUCLEOTIDE SEQUENCE</scope>
    <source>
        <strain evidence="6">BT350</strain>
    </source>
</reference>
<protein>
    <recommendedName>
        <fullName evidence="3">Flagellin</fullName>
    </recommendedName>
</protein>
<comment type="subcellular location">
    <subcellularLocation>
        <location evidence="3">Secreted</location>
    </subcellularLocation>
    <subcellularLocation>
        <location evidence="3">Bacterial flagellum</location>
    </subcellularLocation>
</comment>
<dbReference type="PANTHER" id="PTHR42792:SF1">
    <property type="entry name" value="FLAGELLAR HOOK-ASSOCIATED PROTEIN 3"/>
    <property type="match status" value="1"/>
</dbReference>
<dbReference type="Pfam" id="PF00669">
    <property type="entry name" value="Flagellin_N"/>
    <property type="match status" value="1"/>
</dbReference>
<organism evidence="6 7">
    <name type="scientific">Microvirga alba</name>
    <dbReference type="NCBI Taxonomy" id="2791025"/>
    <lineage>
        <taxon>Bacteria</taxon>
        <taxon>Pseudomonadati</taxon>
        <taxon>Pseudomonadota</taxon>
        <taxon>Alphaproteobacteria</taxon>
        <taxon>Hyphomicrobiales</taxon>
        <taxon>Methylobacteriaceae</taxon>
        <taxon>Microvirga</taxon>
    </lineage>
</organism>
<dbReference type="AlphaFoldDB" id="A0A931BTE8"/>
<feature type="domain" description="Flagellin C-terminal" evidence="5">
    <location>
        <begin position="267"/>
        <end position="349"/>
    </location>
</feature>
<keyword evidence="6" id="KW-0969">Cilium</keyword>
<dbReference type="GO" id="GO:0005576">
    <property type="term" value="C:extracellular region"/>
    <property type="evidence" value="ECO:0007669"/>
    <property type="project" value="UniProtKB-SubCell"/>
</dbReference>
<evidence type="ECO:0000313" key="7">
    <source>
        <dbReference type="Proteomes" id="UP000599312"/>
    </source>
</evidence>
<dbReference type="InterPro" id="IPR001492">
    <property type="entry name" value="Flagellin"/>
</dbReference>
<evidence type="ECO:0000259" key="5">
    <source>
        <dbReference type="Pfam" id="PF00700"/>
    </source>
</evidence>